<dbReference type="InterPro" id="IPR036291">
    <property type="entry name" value="NAD(P)-bd_dom_sf"/>
</dbReference>
<dbReference type="Pfam" id="PF02056">
    <property type="entry name" value="Glyco_hydro_4"/>
    <property type="match status" value="1"/>
</dbReference>
<evidence type="ECO:0000256" key="8">
    <source>
        <dbReference type="ARBA" id="ARBA00023295"/>
    </source>
</evidence>
<evidence type="ECO:0000256" key="1">
    <source>
        <dbReference type="ARBA" id="ARBA00001936"/>
    </source>
</evidence>
<comment type="cofactor">
    <cofactor evidence="1">
        <name>Mn(2+)</name>
        <dbReference type="ChEBI" id="CHEBI:29035"/>
    </cofactor>
</comment>
<dbReference type="PRINTS" id="PR00732">
    <property type="entry name" value="GLHYDRLASE4"/>
</dbReference>
<dbReference type="PANTHER" id="PTHR32092:SF6">
    <property type="entry name" value="ALPHA-GALACTOSIDASE"/>
    <property type="match status" value="1"/>
</dbReference>
<keyword evidence="15" id="KW-1185">Reference proteome</keyword>
<evidence type="ECO:0000256" key="12">
    <source>
        <dbReference type="RuleBase" id="RU361152"/>
    </source>
</evidence>
<evidence type="ECO:0000256" key="3">
    <source>
        <dbReference type="ARBA" id="ARBA00022723"/>
    </source>
</evidence>
<dbReference type="InterPro" id="IPR015955">
    <property type="entry name" value="Lactate_DH/Glyco_Ohase_4_C"/>
</dbReference>
<reference evidence="14 15" key="1">
    <citation type="submission" date="2018-07" db="EMBL/GenBank/DDBJ databases">
        <authorList>
            <person name="Zhang Y."/>
            <person name="Wang L."/>
            <person name="Ma S."/>
        </authorList>
    </citation>
    <scope>NUCLEOTIDE SEQUENCE [LARGE SCALE GENOMIC DNA]</scope>
    <source>
        <strain evidence="14 15">4-2</strain>
    </source>
</reference>
<dbReference type="OrthoDB" id="9767022at2"/>
<comment type="cofactor">
    <cofactor evidence="12">
        <name>NAD(+)</name>
        <dbReference type="ChEBI" id="CHEBI:57540"/>
    </cofactor>
    <text evidence="12">Binds 1 NAD(+) per subunit.</text>
</comment>
<dbReference type="GO" id="GO:0016616">
    <property type="term" value="F:oxidoreductase activity, acting on the CH-OH group of donors, NAD or NADP as acceptor"/>
    <property type="evidence" value="ECO:0007669"/>
    <property type="project" value="InterPro"/>
</dbReference>
<feature type="site" description="Increases basicity of active site Tyr" evidence="11">
    <location>
        <position position="110"/>
    </location>
</feature>
<organism evidence="14 15">
    <name type="scientific">Paracoccus alkanivorans</name>
    <dbReference type="NCBI Taxonomy" id="2116655"/>
    <lineage>
        <taxon>Bacteria</taxon>
        <taxon>Pseudomonadati</taxon>
        <taxon>Pseudomonadota</taxon>
        <taxon>Alphaproteobacteria</taxon>
        <taxon>Rhodobacterales</taxon>
        <taxon>Paracoccaceae</taxon>
        <taxon>Paracoccus</taxon>
    </lineage>
</organism>
<dbReference type="CDD" id="cd05297">
    <property type="entry name" value="GH4_alpha_glucosidase_galactosidase"/>
    <property type="match status" value="1"/>
</dbReference>
<feature type="binding site" evidence="10">
    <location>
        <position position="170"/>
    </location>
    <ligand>
        <name>Mn(2+)</name>
        <dbReference type="ChEBI" id="CHEBI:29035"/>
    </ligand>
</feature>
<gene>
    <name evidence="14" type="ORF">C9E81_20095</name>
</gene>
<keyword evidence="10" id="KW-0170">Cobalt</keyword>
<keyword evidence="10" id="KW-0533">Nickel</keyword>
<comment type="caution">
    <text evidence="14">The sequence shown here is derived from an EMBL/GenBank/DDBJ whole genome shotgun (WGS) entry which is preliminary data.</text>
</comment>
<evidence type="ECO:0000313" key="14">
    <source>
        <dbReference type="EMBL" id="RMC31599.1"/>
    </source>
</evidence>
<keyword evidence="8 12" id="KW-0326">Glycosidase</keyword>
<dbReference type="Gene3D" id="3.90.1820.10">
    <property type="entry name" value="AglA-like glucosidase"/>
    <property type="match status" value="1"/>
</dbReference>
<keyword evidence="4 12" id="KW-0378">Hydrolase</keyword>
<keyword evidence="5 12" id="KW-0520">NAD</keyword>
<evidence type="ECO:0000256" key="2">
    <source>
        <dbReference type="ARBA" id="ARBA00010141"/>
    </source>
</evidence>
<proteinExistence type="inferred from homology"/>
<dbReference type="NCBIfam" id="NF011657">
    <property type="entry name" value="PRK15076.1"/>
    <property type="match status" value="1"/>
</dbReference>
<dbReference type="Pfam" id="PF11975">
    <property type="entry name" value="Glyco_hydro_4C"/>
    <property type="match status" value="1"/>
</dbReference>
<evidence type="ECO:0000256" key="9">
    <source>
        <dbReference type="PIRSR" id="PIRSR601088-2"/>
    </source>
</evidence>
<dbReference type="EMBL" id="QOKZ01000011">
    <property type="protein sequence ID" value="RMC31599.1"/>
    <property type="molecule type" value="Genomic_DNA"/>
</dbReference>
<evidence type="ECO:0000256" key="6">
    <source>
        <dbReference type="ARBA" id="ARBA00023211"/>
    </source>
</evidence>
<evidence type="ECO:0000313" key="15">
    <source>
        <dbReference type="Proteomes" id="UP000273516"/>
    </source>
</evidence>
<dbReference type="GO" id="GO:0004553">
    <property type="term" value="F:hydrolase activity, hydrolyzing O-glycosyl compounds"/>
    <property type="evidence" value="ECO:0007669"/>
    <property type="project" value="InterPro"/>
</dbReference>
<evidence type="ECO:0000256" key="10">
    <source>
        <dbReference type="PIRSR" id="PIRSR601088-3"/>
    </source>
</evidence>
<keyword evidence="3 10" id="KW-0479">Metal-binding</keyword>
<dbReference type="AlphaFoldDB" id="A0A3M0M1D0"/>
<feature type="binding site" evidence="10">
    <location>
        <position position="200"/>
    </location>
    <ligand>
        <name>Mn(2+)</name>
        <dbReference type="ChEBI" id="CHEBI:29035"/>
    </ligand>
</feature>
<evidence type="ECO:0000256" key="11">
    <source>
        <dbReference type="PIRSR" id="PIRSR601088-4"/>
    </source>
</evidence>
<dbReference type="InterPro" id="IPR019802">
    <property type="entry name" value="GlycHydrolase_4_CS"/>
</dbReference>
<comment type="similarity">
    <text evidence="2 12">Belongs to the glycosyl hydrolase 4 family.</text>
</comment>
<dbReference type="PANTHER" id="PTHR32092">
    <property type="entry name" value="6-PHOSPHO-BETA-GLUCOSIDASE-RELATED"/>
    <property type="match status" value="1"/>
</dbReference>
<name>A0A3M0M1D0_9RHOB</name>
<dbReference type="GO" id="GO:0005975">
    <property type="term" value="P:carbohydrate metabolic process"/>
    <property type="evidence" value="ECO:0007669"/>
    <property type="project" value="InterPro"/>
</dbReference>
<dbReference type="RefSeq" id="WP_122114144.1">
    <property type="nucleotide sequence ID" value="NZ_QOKZ01000011.1"/>
</dbReference>
<evidence type="ECO:0000256" key="4">
    <source>
        <dbReference type="ARBA" id="ARBA00022801"/>
    </source>
</evidence>
<protein>
    <submittedName>
        <fullName evidence="14">Alpha-glucosidase/alpha-galactosidase</fullName>
    </submittedName>
</protein>
<evidence type="ECO:0000259" key="13">
    <source>
        <dbReference type="Pfam" id="PF11975"/>
    </source>
</evidence>
<dbReference type="SUPFAM" id="SSF56327">
    <property type="entry name" value="LDH C-terminal domain-like"/>
    <property type="match status" value="1"/>
</dbReference>
<sequence>MTTITFIGAGSTVFTRNIAGDILHRPSLKGATIRLMDIDPARLEESQLVVGKMAATLAPGAKVETYADQRAALDGADFVVVCFQIGGFEPCTVTDFEVPKKFGLRQTIADTLGIGGIMRGLRTVPHLWAICEDMLEVCPQATMLQYVNPMAINTWAVATRYPRIRQVGLCHSVQGTAEELARDLEIPLDEIRYRCGGINHVAFYTHFEHRQPDGSYRDLYPALKQGYAEGRFPKPSAWNPRCPNKVRYEMLMRLGYFVTESSEHFAEYTPWFIKRDRPDLIEKFGIPLDEYPKRCVEQVRNWRAQAERYRKAETITVEPSREYASEIINSVVTGEPAVIYGNVRNRGYIPQLPDGCAVEVPILVDANGLEPTVVDDLPPQCVAIMRSNINVQELTVEALLTENPDHIYHAAMMDPHTGAELDLQQIRDLTDELLAAHGDWIPRWARPVEQNAA</sequence>
<dbReference type="InterPro" id="IPR053715">
    <property type="entry name" value="GH4_Enzyme_sf"/>
</dbReference>
<feature type="domain" description="Glycosyl hydrolase family 4 C-terminal" evidence="13">
    <location>
        <begin position="195"/>
        <end position="417"/>
    </location>
</feature>
<dbReference type="PROSITE" id="PS01324">
    <property type="entry name" value="GLYCOSYL_HYDROL_F4"/>
    <property type="match status" value="1"/>
</dbReference>
<dbReference type="Proteomes" id="UP000273516">
    <property type="component" value="Unassembled WGS sequence"/>
</dbReference>
<accession>A0A3M0M1D0</accession>
<feature type="binding site" evidence="9">
    <location>
        <position position="148"/>
    </location>
    <ligand>
        <name>substrate</name>
    </ligand>
</feature>
<dbReference type="GO" id="GO:0046872">
    <property type="term" value="F:metal ion binding"/>
    <property type="evidence" value="ECO:0007669"/>
    <property type="project" value="UniProtKB-KW"/>
</dbReference>
<keyword evidence="7" id="KW-0119">Carbohydrate metabolism</keyword>
<dbReference type="InterPro" id="IPR001088">
    <property type="entry name" value="Glyco_hydro_4"/>
</dbReference>
<evidence type="ECO:0000256" key="5">
    <source>
        <dbReference type="ARBA" id="ARBA00023027"/>
    </source>
</evidence>
<dbReference type="SUPFAM" id="SSF51735">
    <property type="entry name" value="NAD(P)-binding Rossmann-fold domains"/>
    <property type="match status" value="1"/>
</dbReference>
<keyword evidence="10" id="KW-0408">Iron</keyword>
<evidence type="ECO:0000256" key="7">
    <source>
        <dbReference type="ARBA" id="ARBA00023277"/>
    </source>
</evidence>
<dbReference type="InterPro" id="IPR022616">
    <property type="entry name" value="Glyco_hydro_4_C"/>
</dbReference>
<keyword evidence="6 10" id="KW-0464">Manganese</keyword>